<feature type="non-terminal residue" evidence="1">
    <location>
        <position position="1"/>
    </location>
</feature>
<reference evidence="1 2" key="1">
    <citation type="journal article" date="2019" name="Nat. Ecol. Evol.">
        <title>Megaphylogeny resolves global patterns of mushroom evolution.</title>
        <authorList>
            <person name="Varga T."/>
            <person name="Krizsan K."/>
            <person name="Foldi C."/>
            <person name="Dima B."/>
            <person name="Sanchez-Garcia M."/>
            <person name="Sanchez-Ramirez S."/>
            <person name="Szollosi G.J."/>
            <person name="Szarkandi J.G."/>
            <person name="Papp V."/>
            <person name="Albert L."/>
            <person name="Andreopoulos W."/>
            <person name="Angelini C."/>
            <person name="Antonin V."/>
            <person name="Barry K.W."/>
            <person name="Bougher N.L."/>
            <person name="Buchanan P."/>
            <person name="Buyck B."/>
            <person name="Bense V."/>
            <person name="Catcheside P."/>
            <person name="Chovatia M."/>
            <person name="Cooper J."/>
            <person name="Damon W."/>
            <person name="Desjardin D."/>
            <person name="Finy P."/>
            <person name="Geml J."/>
            <person name="Haridas S."/>
            <person name="Hughes K."/>
            <person name="Justo A."/>
            <person name="Karasinski D."/>
            <person name="Kautmanova I."/>
            <person name="Kiss B."/>
            <person name="Kocsube S."/>
            <person name="Kotiranta H."/>
            <person name="LaButti K.M."/>
            <person name="Lechner B.E."/>
            <person name="Liimatainen K."/>
            <person name="Lipzen A."/>
            <person name="Lukacs Z."/>
            <person name="Mihaltcheva S."/>
            <person name="Morgado L.N."/>
            <person name="Niskanen T."/>
            <person name="Noordeloos M.E."/>
            <person name="Ohm R.A."/>
            <person name="Ortiz-Santana B."/>
            <person name="Ovrebo C."/>
            <person name="Racz N."/>
            <person name="Riley R."/>
            <person name="Savchenko A."/>
            <person name="Shiryaev A."/>
            <person name="Soop K."/>
            <person name="Spirin V."/>
            <person name="Szebenyi C."/>
            <person name="Tomsovsky M."/>
            <person name="Tulloss R.E."/>
            <person name="Uehling J."/>
            <person name="Grigoriev I.V."/>
            <person name="Vagvolgyi C."/>
            <person name="Papp T."/>
            <person name="Martin F.M."/>
            <person name="Miettinen O."/>
            <person name="Hibbett D.S."/>
            <person name="Nagy L.G."/>
        </authorList>
    </citation>
    <scope>NUCLEOTIDE SEQUENCE [LARGE SCALE GENOMIC DNA]</scope>
    <source>
        <strain evidence="1 2">NL-1719</strain>
    </source>
</reference>
<dbReference type="Proteomes" id="UP000308600">
    <property type="component" value="Unassembled WGS sequence"/>
</dbReference>
<proteinExistence type="predicted"/>
<gene>
    <name evidence="1" type="ORF">BDN72DRAFT_850303</name>
</gene>
<dbReference type="EMBL" id="ML208743">
    <property type="protein sequence ID" value="TFK60691.1"/>
    <property type="molecule type" value="Genomic_DNA"/>
</dbReference>
<keyword evidence="2" id="KW-1185">Reference proteome</keyword>
<evidence type="ECO:0000313" key="1">
    <source>
        <dbReference type="EMBL" id="TFK60691.1"/>
    </source>
</evidence>
<protein>
    <submittedName>
        <fullName evidence="1">Uncharacterized protein</fullName>
    </submittedName>
</protein>
<name>A0ACD3A4W0_9AGAR</name>
<accession>A0ACD3A4W0</accession>
<organism evidence="1 2">
    <name type="scientific">Pluteus cervinus</name>
    <dbReference type="NCBI Taxonomy" id="181527"/>
    <lineage>
        <taxon>Eukaryota</taxon>
        <taxon>Fungi</taxon>
        <taxon>Dikarya</taxon>
        <taxon>Basidiomycota</taxon>
        <taxon>Agaricomycotina</taxon>
        <taxon>Agaricomycetes</taxon>
        <taxon>Agaricomycetidae</taxon>
        <taxon>Agaricales</taxon>
        <taxon>Pluteineae</taxon>
        <taxon>Pluteaceae</taxon>
        <taxon>Pluteus</taxon>
    </lineage>
</organism>
<sequence>MPNSNLSRILQHLNVPRKSWHIIVAPDPRKCKGFQRWDTGKYEFHVRLENNPDIDRYYSDNPTVCMAANSIPDAYKHRKPFSSTRDLENFYTQWVRIVEKTPESVVAPVPGGNPPRIWDIMTQIMERFPKYDLQTEQGVEKAIEDIEGALKPIATFELFEDQE</sequence>
<evidence type="ECO:0000313" key="2">
    <source>
        <dbReference type="Proteomes" id="UP000308600"/>
    </source>
</evidence>